<comment type="subcellular location">
    <subcellularLocation>
        <location evidence="7">Cytoplasm</location>
    </subcellularLocation>
</comment>
<keyword evidence="4 7" id="KW-0067">ATP-binding</keyword>
<feature type="binding site" evidence="7">
    <location>
        <position position="231"/>
    </location>
    <ligand>
        <name>ATP</name>
        <dbReference type="ChEBI" id="CHEBI:30616"/>
    </ligand>
</feature>
<dbReference type="Pfam" id="PF01336">
    <property type="entry name" value="tRNA_anti-codon"/>
    <property type="match status" value="1"/>
</dbReference>
<comment type="catalytic activity">
    <reaction evidence="7">
        <text>tRNA(Asx) + L-aspartate + ATP = L-aspartyl-tRNA(Asx) + AMP + diphosphate</text>
        <dbReference type="Rhea" id="RHEA:18349"/>
        <dbReference type="Rhea" id="RHEA-COMP:9710"/>
        <dbReference type="Rhea" id="RHEA-COMP:9711"/>
        <dbReference type="ChEBI" id="CHEBI:29991"/>
        <dbReference type="ChEBI" id="CHEBI:30616"/>
        <dbReference type="ChEBI" id="CHEBI:33019"/>
        <dbReference type="ChEBI" id="CHEBI:78442"/>
        <dbReference type="ChEBI" id="CHEBI:78516"/>
        <dbReference type="ChEBI" id="CHEBI:456215"/>
        <dbReference type="EC" id="6.1.1.23"/>
    </reaction>
</comment>
<dbReference type="InterPro" id="IPR004115">
    <property type="entry name" value="GAD-like_sf"/>
</dbReference>
<feature type="binding site" evidence="7">
    <location>
        <position position="450"/>
    </location>
    <ligand>
        <name>L-aspartate</name>
        <dbReference type="ChEBI" id="CHEBI:29991"/>
    </ligand>
</feature>
<dbReference type="InterPro" id="IPR004365">
    <property type="entry name" value="NA-bd_OB_tRNA"/>
</dbReference>
<dbReference type="PRINTS" id="PR01042">
    <property type="entry name" value="TRNASYNTHASP"/>
</dbReference>
<evidence type="ECO:0000256" key="5">
    <source>
        <dbReference type="ARBA" id="ARBA00022917"/>
    </source>
</evidence>
<dbReference type="SUPFAM" id="SSF55261">
    <property type="entry name" value="GAD domain-like"/>
    <property type="match status" value="1"/>
</dbReference>
<evidence type="ECO:0000256" key="3">
    <source>
        <dbReference type="ARBA" id="ARBA00022741"/>
    </source>
</evidence>
<evidence type="ECO:0000313" key="9">
    <source>
        <dbReference type="EMBL" id="MDG3004117.1"/>
    </source>
</evidence>
<evidence type="ECO:0000259" key="8">
    <source>
        <dbReference type="PROSITE" id="PS50862"/>
    </source>
</evidence>
<dbReference type="InterPro" id="IPR029351">
    <property type="entry name" value="GAD_dom"/>
</dbReference>
<dbReference type="HAMAP" id="MF_00044">
    <property type="entry name" value="Asp_tRNA_synth_type1"/>
    <property type="match status" value="1"/>
</dbReference>
<keyword evidence="5 7" id="KW-0648">Protein biosynthesis</keyword>
<dbReference type="InterPro" id="IPR006195">
    <property type="entry name" value="aa-tRNA-synth_II"/>
</dbReference>
<dbReference type="Proteomes" id="UP001216907">
    <property type="component" value="Unassembled WGS sequence"/>
</dbReference>
<dbReference type="PROSITE" id="PS50862">
    <property type="entry name" value="AA_TRNA_LIGASE_II"/>
    <property type="match status" value="1"/>
</dbReference>
<gene>
    <name evidence="7 9" type="primary">aspS</name>
    <name evidence="9" type="ORF">PZE19_10055</name>
</gene>
<reference evidence="9 10" key="1">
    <citation type="submission" date="2023-03" db="EMBL/GenBank/DDBJ databases">
        <title>Paludisphaera mucosa sp. nov. a novel planctomycete from northern fen.</title>
        <authorList>
            <person name="Ivanova A."/>
        </authorList>
    </citation>
    <scope>NUCLEOTIDE SEQUENCE [LARGE SCALE GENOMIC DNA]</scope>
    <source>
        <strain evidence="9 10">Pla2</strain>
    </source>
</reference>
<feature type="region of interest" description="Aspartate" evidence="7">
    <location>
        <begin position="200"/>
        <end position="203"/>
    </location>
</feature>
<evidence type="ECO:0000313" key="10">
    <source>
        <dbReference type="Proteomes" id="UP001216907"/>
    </source>
</evidence>
<dbReference type="InterPro" id="IPR047090">
    <property type="entry name" value="AspRS_core"/>
</dbReference>
<evidence type="ECO:0000256" key="7">
    <source>
        <dbReference type="HAMAP-Rule" id="MF_00044"/>
    </source>
</evidence>
<comment type="caution">
    <text evidence="9">The sequence shown here is derived from an EMBL/GenBank/DDBJ whole genome shotgun (WGS) entry which is preliminary data.</text>
</comment>
<organism evidence="9 10">
    <name type="scientific">Paludisphaera mucosa</name>
    <dbReference type="NCBI Taxonomy" id="3030827"/>
    <lineage>
        <taxon>Bacteria</taxon>
        <taxon>Pseudomonadati</taxon>
        <taxon>Planctomycetota</taxon>
        <taxon>Planctomycetia</taxon>
        <taxon>Isosphaerales</taxon>
        <taxon>Isosphaeraceae</taxon>
        <taxon>Paludisphaera</taxon>
    </lineage>
</organism>
<comment type="function">
    <text evidence="7">Aspartyl-tRNA synthetase with relaxed tRNA specificity since it is able to aspartylate not only its cognate tRNA(Asp) but also tRNA(Asn). Reaction proceeds in two steps: L-aspartate is first activated by ATP to form Asp-AMP and then transferred to the acceptor end of tRNA(Asp/Asn).</text>
</comment>
<dbReference type="InterPro" id="IPR045864">
    <property type="entry name" value="aa-tRNA-synth_II/BPL/LPL"/>
</dbReference>
<dbReference type="InterPro" id="IPR004524">
    <property type="entry name" value="Asp-tRNA-ligase_1"/>
</dbReference>
<feature type="domain" description="Aminoacyl-transfer RNA synthetases class-II family profile" evidence="8">
    <location>
        <begin position="143"/>
        <end position="570"/>
    </location>
</feature>
<dbReference type="CDD" id="cd00777">
    <property type="entry name" value="AspRS_core"/>
    <property type="match status" value="1"/>
</dbReference>
<feature type="binding site" evidence="7">
    <location>
        <position position="484"/>
    </location>
    <ligand>
        <name>ATP</name>
        <dbReference type="ChEBI" id="CHEBI:30616"/>
    </ligand>
</feature>
<keyword evidence="7" id="KW-0963">Cytoplasm</keyword>
<keyword evidence="2 7" id="KW-0436">Ligase</keyword>
<evidence type="ECO:0000256" key="6">
    <source>
        <dbReference type="ARBA" id="ARBA00023146"/>
    </source>
</evidence>
<dbReference type="SUPFAM" id="SSF55681">
    <property type="entry name" value="Class II aaRS and biotin synthetases"/>
    <property type="match status" value="1"/>
</dbReference>
<keyword evidence="6 7" id="KW-0030">Aminoacyl-tRNA synthetase</keyword>
<accession>A0ABT6F950</accession>
<dbReference type="NCBIfam" id="TIGR00459">
    <property type="entry name" value="aspS_bact"/>
    <property type="match status" value="1"/>
</dbReference>
<dbReference type="InterPro" id="IPR047089">
    <property type="entry name" value="Asp-tRNA-ligase_1_N"/>
</dbReference>
<comment type="similarity">
    <text evidence="1 7">Belongs to the class-II aminoacyl-tRNA synthetase family. Type 1 subfamily.</text>
</comment>
<keyword evidence="10" id="KW-1185">Reference proteome</keyword>
<dbReference type="RefSeq" id="WP_277860479.1">
    <property type="nucleotide sequence ID" value="NZ_JARRAG010000002.1"/>
</dbReference>
<dbReference type="InterPro" id="IPR002312">
    <property type="entry name" value="Asp/Asn-tRNA-synth_IIb"/>
</dbReference>
<comment type="subunit">
    <text evidence="7">Homodimer.</text>
</comment>
<evidence type="ECO:0000256" key="1">
    <source>
        <dbReference type="ARBA" id="ARBA00006303"/>
    </source>
</evidence>
<dbReference type="EMBL" id="JARRAG010000002">
    <property type="protein sequence ID" value="MDG3004117.1"/>
    <property type="molecule type" value="Genomic_DNA"/>
</dbReference>
<sequence>MLLKRTHTCGELTKEHVGEAVALNGWVDAWRDFGGLVFIDLRDRYGVTQVVFEPEAGADLQAQARELRNEYVVGIRGKVAPRLAGKANPKLKTGEIEVRAVELVVYNASPTPPFEINGPEPNEELRLKYRFLDLRRPDLQRVFVMRHKIGQTMRRTLSDLGFLEVETPVLGRSTPEGARDFLVPSRVHPSHFYALPQSPQLYKQLLMVSGFDRYFQIARCFRDEDLRATRQPEFTQLDVEMSFVEDQDVMTTMEGLIAALAKEFGGEELTLPLPRFKYHDVMERFGSDRPDLRYALELKDLADVAEQTEFRVFQQAKEAGNRIRGLCAPGGGEKYSRKDLDGLTEFAGTFGAKGLVWLKVEAETFAGPTAKFFKPEVQAQLRERFDAKAGDLILIVADTQAVTSQALSNLRARLAGELKLYDPKAFHYSWVIQFPLLAWDAEENRYVAEHHPFTMPLAEDLPLLDTDPAKVRAQAYDLVINGEEGAGGTIRCHDPVIQSKIFALLGLSPEQAEEKFGFLLSALRNGAPPHGGIAFGYDRLVMLYAGLTNIRDCIAFPKTAKGTDIMTGAPGTVDLRQLKELHIRST</sequence>
<feature type="binding site" evidence="7">
    <location>
        <begin position="536"/>
        <end position="539"/>
    </location>
    <ligand>
        <name>ATP</name>
        <dbReference type="ChEBI" id="CHEBI:30616"/>
    </ligand>
</feature>
<feature type="binding site" evidence="7">
    <location>
        <position position="491"/>
    </location>
    <ligand>
        <name>L-aspartate</name>
        <dbReference type="ChEBI" id="CHEBI:29991"/>
    </ligand>
</feature>
<feature type="binding site" evidence="7">
    <location>
        <begin position="222"/>
        <end position="224"/>
    </location>
    <ligand>
        <name>ATP</name>
        <dbReference type="ChEBI" id="CHEBI:30616"/>
    </ligand>
</feature>
<dbReference type="NCBIfam" id="NF001750">
    <property type="entry name" value="PRK00476.1"/>
    <property type="match status" value="1"/>
</dbReference>
<feature type="binding site" evidence="7">
    <location>
        <position position="176"/>
    </location>
    <ligand>
        <name>L-aspartate</name>
        <dbReference type="ChEBI" id="CHEBI:29991"/>
    </ligand>
</feature>
<dbReference type="Gene3D" id="3.30.1360.30">
    <property type="entry name" value="GAD-like domain"/>
    <property type="match status" value="1"/>
</dbReference>
<dbReference type="Pfam" id="PF00152">
    <property type="entry name" value="tRNA-synt_2"/>
    <property type="match status" value="1"/>
</dbReference>
<evidence type="ECO:0000256" key="2">
    <source>
        <dbReference type="ARBA" id="ARBA00022598"/>
    </source>
</evidence>
<name>A0ABT6F950_9BACT</name>
<dbReference type="Pfam" id="PF02938">
    <property type="entry name" value="GAD"/>
    <property type="match status" value="1"/>
</dbReference>
<dbReference type="InterPro" id="IPR004364">
    <property type="entry name" value="Aa-tRNA-synt_II"/>
</dbReference>
<dbReference type="PANTHER" id="PTHR22594:SF5">
    <property type="entry name" value="ASPARTATE--TRNA LIGASE, MITOCHONDRIAL"/>
    <property type="match status" value="1"/>
</dbReference>
<dbReference type="EC" id="6.1.1.23" evidence="7"/>
<dbReference type="CDD" id="cd04317">
    <property type="entry name" value="EcAspRS_like_N"/>
    <property type="match status" value="1"/>
</dbReference>
<keyword evidence="3 7" id="KW-0547">Nucleotide-binding</keyword>
<evidence type="ECO:0000256" key="4">
    <source>
        <dbReference type="ARBA" id="ARBA00022840"/>
    </source>
</evidence>
<feature type="site" description="Important for tRNA non-discrimination" evidence="7">
    <location>
        <position position="85"/>
    </location>
</feature>
<dbReference type="Gene3D" id="2.40.50.140">
    <property type="entry name" value="Nucleic acid-binding proteins"/>
    <property type="match status" value="1"/>
</dbReference>
<dbReference type="Gene3D" id="3.30.930.10">
    <property type="entry name" value="Bira Bifunctional Protein, Domain 2"/>
    <property type="match status" value="1"/>
</dbReference>
<dbReference type="InterPro" id="IPR012340">
    <property type="entry name" value="NA-bd_OB-fold"/>
</dbReference>
<protein>
    <recommendedName>
        <fullName evidence="7">Aspartate--tRNA(Asp/Asn) ligase</fullName>
        <ecNumber evidence="7">6.1.1.23</ecNumber>
    </recommendedName>
    <alternativeName>
        <fullName evidence="7">Aspartyl-tRNA synthetase</fullName>
        <shortName evidence="7">AspRS</shortName>
    </alternativeName>
    <alternativeName>
        <fullName evidence="7">Non-discriminating aspartyl-tRNA synthetase</fullName>
        <shortName evidence="7">ND-AspRS</shortName>
    </alternativeName>
</protein>
<dbReference type="PANTHER" id="PTHR22594">
    <property type="entry name" value="ASPARTYL/LYSYL-TRNA SYNTHETASE"/>
    <property type="match status" value="1"/>
</dbReference>
<dbReference type="SUPFAM" id="SSF50249">
    <property type="entry name" value="Nucleic acid-binding proteins"/>
    <property type="match status" value="1"/>
</dbReference>
<comment type="caution">
    <text evidence="7">Lacks conserved residue(s) required for the propagation of feature annotation.</text>
</comment>
<proteinExistence type="inferred from homology"/>
<feature type="binding site" evidence="7">
    <location>
        <position position="222"/>
    </location>
    <ligand>
        <name>L-aspartate</name>
        <dbReference type="ChEBI" id="CHEBI:29991"/>
    </ligand>
</feature>
<dbReference type="GO" id="GO:0004815">
    <property type="term" value="F:aspartate-tRNA ligase activity"/>
    <property type="evidence" value="ECO:0007669"/>
    <property type="project" value="UniProtKB-EC"/>
</dbReference>